<dbReference type="InterPro" id="IPR036250">
    <property type="entry name" value="AcylCo_DH-like_C"/>
</dbReference>
<feature type="binding site" evidence="4">
    <location>
        <begin position="165"/>
        <end position="167"/>
    </location>
    <ligand>
        <name>FAD</name>
        <dbReference type="ChEBI" id="CHEBI:57692"/>
    </ligand>
</feature>
<protein>
    <submittedName>
        <fullName evidence="8">Pyoverdin chromophore biosynthetic protein pvcC</fullName>
    </submittedName>
</protein>
<dbReference type="Gene3D" id="2.40.110.10">
    <property type="entry name" value="Butyryl-CoA Dehydrogenase, subunit A, domain 2"/>
    <property type="match status" value="1"/>
</dbReference>
<dbReference type="FunFam" id="1.10.3140.10:FF:000001">
    <property type="entry name" value="4-hydroxyphenylacetate 3-monooxygenase oxygenase component"/>
    <property type="match status" value="1"/>
</dbReference>
<dbReference type="InterPro" id="IPR046373">
    <property type="entry name" value="Acyl-CoA_Oxase/DH_mid-dom_sf"/>
</dbReference>
<feature type="binding site" evidence="4">
    <location>
        <position position="206"/>
    </location>
    <ligand>
        <name>FAD</name>
        <dbReference type="ChEBI" id="CHEBI:57692"/>
    </ligand>
</feature>
<dbReference type="GO" id="GO:0016627">
    <property type="term" value="F:oxidoreductase activity, acting on the CH-CH group of donors"/>
    <property type="evidence" value="ECO:0007669"/>
    <property type="project" value="InterPro"/>
</dbReference>
<dbReference type="InterPro" id="IPR024674">
    <property type="entry name" value="HpaB/PvcC/4-BUDH_N"/>
</dbReference>
<evidence type="ECO:0000259" key="6">
    <source>
        <dbReference type="Pfam" id="PF03241"/>
    </source>
</evidence>
<accession>A0A2A2DEF7</accession>
<comment type="caution">
    <text evidence="8">The sequence shown here is derived from an EMBL/GenBank/DDBJ whole genome shotgun (WGS) entry which is preliminary data.</text>
</comment>
<dbReference type="InterPro" id="IPR004925">
    <property type="entry name" value="HpaB/PvcC/4-BUDH"/>
</dbReference>
<evidence type="ECO:0000256" key="3">
    <source>
        <dbReference type="ARBA" id="ARBA00023002"/>
    </source>
</evidence>
<dbReference type="PIRSF" id="PIRSF000331">
    <property type="entry name" value="HpaA_HpaB"/>
    <property type="match status" value="1"/>
</dbReference>
<feature type="compositionally biased region" description="Basic and acidic residues" evidence="5">
    <location>
        <begin position="15"/>
        <end position="26"/>
    </location>
</feature>
<dbReference type="SUPFAM" id="SSF56645">
    <property type="entry name" value="Acyl-CoA dehydrogenase NM domain-like"/>
    <property type="match status" value="1"/>
</dbReference>
<evidence type="ECO:0000259" key="7">
    <source>
        <dbReference type="Pfam" id="PF11794"/>
    </source>
</evidence>
<keyword evidence="2 4" id="KW-0274">FAD</keyword>
<evidence type="ECO:0000256" key="1">
    <source>
        <dbReference type="ARBA" id="ARBA00022630"/>
    </source>
</evidence>
<feature type="region of interest" description="Disordered" evidence="5">
    <location>
        <begin position="1"/>
        <end position="26"/>
    </location>
</feature>
<keyword evidence="3" id="KW-0560">Oxidoreductase</keyword>
<keyword evidence="9" id="KW-1185">Reference proteome</keyword>
<reference evidence="8 9" key="1">
    <citation type="submission" date="2017-08" db="EMBL/GenBank/DDBJ databases">
        <title>Genome sequence of Streptomyces albireticuli NRRL B-1670.</title>
        <authorList>
            <person name="Graham D.E."/>
            <person name="Mahan K.M."/>
            <person name="Klingeman D.M."/>
            <person name="Hettich R.L."/>
            <person name="Parry R.J."/>
            <person name="Spain J.C."/>
        </authorList>
    </citation>
    <scope>NUCLEOTIDE SEQUENCE [LARGE SCALE GENOMIC DNA]</scope>
    <source>
        <strain evidence="8 9">NRRL B-1670</strain>
    </source>
</reference>
<evidence type="ECO:0000256" key="5">
    <source>
        <dbReference type="SAM" id="MobiDB-lite"/>
    </source>
</evidence>
<feature type="domain" description="HpaB/PvcC/4-BUDH N-terminal" evidence="7">
    <location>
        <begin position="26"/>
        <end position="288"/>
    </location>
</feature>
<evidence type="ECO:0000256" key="4">
    <source>
        <dbReference type="PIRSR" id="PIRSR000331-2"/>
    </source>
</evidence>
<dbReference type="Pfam" id="PF03241">
    <property type="entry name" value="HpaB"/>
    <property type="match status" value="1"/>
</dbReference>
<dbReference type="AlphaFoldDB" id="A0A2A2DEF7"/>
<dbReference type="PIRSF" id="PIRSF500125">
    <property type="entry name" value="4_HPA_large"/>
    <property type="match status" value="1"/>
</dbReference>
<dbReference type="SUPFAM" id="SSF47203">
    <property type="entry name" value="Acyl-CoA dehydrogenase C-terminal domain-like"/>
    <property type="match status" value="1"/>
</dbReference>
<dbReference type="RefSeq" id="WP_095579252.1">
    <property type="nucleotide sequence ID" value="NZ_JAJQQS010000016.1"/>
</dbReference>
<keyword evidence="1" id="KW-0285">Flavoprotein</keyword>
<dbReference type="Proteomes" id="UP000218944">
    <property type="component" value="Unassembled WGS sequence"/>
</dbReference>
<dbReference type="Gene3D" id="1.20.140.10">
    <property type="entry name" value="Butyryl-CoA Dehydrogenase, subunit A, domain 3"/>
    <property type="match status" value="1"/>
</dbReference>
<evidence type="ECO:0000256" key="2">
    <source>
        <dbReference type="ARBA" id="ARBA00022827"/>
    </source>
</evidence>
<dbReference type="InterPro" id="IPR024719">
    <property type="entry name" value="HpaB/PvcC/4-BUDH_C"/>
</dbReference>
<evidence type="ECO:0000313" key="9">
    <source>
        <dbReference type="Proteomes" id="UP000218944"/>
    </source>
</evidence>
<gene>
    <name evidence="8" type="ORF">CK936_05090</name>
</gene>
<dbReference type="InterPro" id="IPR024677">
    <property type="entry name" value="HpaB/PvcC"/>
</dbReference>
<organism evidence="8 9">
    <name type="scientific">Streptomyces albireticuli</name>
    <dbReference type="NCBI Taxonomy" id="1940"/>
    <lineage>
        <taxon>Bacteria</taxon>
        <taxon>Bacillati</taxon>
        <taxon>Actinomycetota</taxon>
        <taxon>Actinomycetes</taxon>
        <taxon>Kitasatosporales</taxon>
        <taxon>Streptomycetaceae</taxon>
        <taxon>Streptomyces</taxon>
    </lineage>
</organism>
<dbReference type="Gene3D" id="1.10.3140.10">
    <property type="entry name" value="4-hydroxybutyryl-coa dehydratase, domain 1"/>
    <property type="match status" value="1"/>
</dbReference>
<dbReference type="InterPro" id="IPR009100">
    <property type="entry name" value="AcylCoA_DH/oxidase_NM_dom_sf"/>
</dbReference>
<evidence type="ECO:0000313" key="8">
    <source>
        <dbReference type="EMBL" id="PAU49914.1"/>
    </source>
</evidence>
<dbReference type="PANTHER" id="PTHR36117">
    <property type="entry name" value="4-HYDROXYPHENYLACETATE 3-MONOOXYGENASE-RELATED"/>
    <property type="match status" value="1"/>
</dbReference>
<proteinExistence type="predicted"/>
<name>A0A2A2DEF7_9ACTN</name>
<feature type="domain" description="HpaB/PvcC/4-BUDH C-terminal" evidence="6">
    <location>
        <begin position="296"/>
        <end position="494"/>
    </location>
</feature>
<dbReference type="PANTHER" id="PTHR36117:SF3">
    <property type="entry name" value="4-HYDROXYPHENYLACETATE 3-MONOOXYGENASE-RELATED"/>
    <property type="match status" value="1"/>
</dbReference>
<dbReference type="EMBL" id="NSJV01000096">
    <property type="protein sequence ID" value="PAU49914.1"/>
    <property type="molecule type" value="Genomic_DNA"/>
</dbReference>
<sequence>MPDQHVSSATAPRPDTGRRTPDRPMTGEEYLESLRDGREVWIYGERAGDVTAHPAFRNSSRSLAWLYDALHDPSSQGVLTTDTDSGGAFTHPFFRAPRDSADLRAARDAIAAWQRMTYGWMGRTPDYKASFLATLGGDPEYYAPFAANARDWYERAQNKVLFLSHALVNPPVSRHVSAEQGAGICVRAVDETDAGIVVSGAKGVATGAALTQYAFVGHTGPAPEDPAQAVSFIAPMNTPGLKIICRPSYENQAHRAGSPFDYPLSSRFDENDALLVFDRALIPWSHVLIHRDVDRAGGFAHRSGFLPRFLFHSAVRMAVKLDFLCGLLLKAVHSNGSDVHLGVQSGVGEALAWRHTVHALVTAMTEQTEPWTEGYVHPHLHPCFAYRVLAPTAYRTVKELIGRLVASPLISLASHADDFRAPELRPHLDTYMRGANGIGAEQRVKLMKLVWDSVGSEFASRHELYENLHAANPEVTRFETFQFASRTGLRDELCDFVDKCMSDYDTDGWTVPHMRAHGQDGPGRGGR</sequence>
<dbReference type="Pfam" id="PF11794">
    <property type="entry name" value="HpaB_N"/>
    <property type="match status" value="1"/>
</dbReference>